<name>A0ACC2BCH0_DIPCM</name>
<dbReference type="EMBL" id="CM055107">
    <property type="protein sequence ID" value="KAJ7527457.1"/>
    <property type="molecule type" value="Genomic_DNA"/>
</dbReference>
<protein>
    <submittedName>
        <fullName evidence="1">Uncharacterized protein</fullName>
    </submittedName>
</protein>
<evidence type="ECO:0000313" key="2">
    <source>
        <dbReference type="Proteomes" id="UP001162992"/>
    </source>
</evidence>
<keyword evidence="2" id="KW-1185">Reference proteome</keyword>
<dbReference type="Proteomes" id="UP001162992">
    <property type="component" value="Chromosome 16"/>
</dbReference>
<evidence type="ECO:0000313" key="1">
    <source>
        <dbReference type="EMBL" id="KAJ7527457.1"/>
    </source>
</evidence>
<comment type="caution">
    <text evidence="1">The sequence shown here is derived from an EMBL/GenBank/DDBJ whole genome shotgun (WGS) entry which is preliminary data.</text>
</comment>
<accession>A0ACC2BCH0</accession>
<reference evidence="2" key="1">
    <citation type="journal article" date="2024" name="Proc. Natl. Acad. Sci. U.S.A.">
        <title>Extraordinary preservation of gene collinearity over three hundred million years revealed in homosporous lycophytes.</title>
        <authorList>
            <person name="Li C."/>
            <person name="Wickell D."/>
            <person name="Kuo L.Y."/>
            <person name="Chen X."/>
            <person name="Nie B."/>
            <person name="Liao X."/>
            <person name="Peng D."/>
            <person name="Ji J."/>
            <person name="Jenkins J."/>
            <person name="Williams M."/>
            <person name="Shu S."/>
            <person name="Plott C."/>
            <person name="Barry K."/>
            <person name="Rajasekar S."/>
            <person name="Grimwood J."/>
            <person name="Han X."/>
            <person name="Sun S."/>
            <person name="Hou Z."/>
            <person name="He W."/>
            <person name="Dai G."/>
            <person name="Sun C."/>
            <person name="Schmutz J."/>
            <person name="Leebens-Mack J.H."/>
            <person name="Li F.W."/>
            <person name="Wang L."/>
        </authorList>
    </citation>
    <scope>NUCLEOTIDE SEQUENCE [LARGE SCALE GENOMIC DNA]</scope>
    <source>
        <strain evidence="2">cv. PW_Plant_1</strain>
    </source>
</reference>
<organism evidence="1 2">
    <name type="scientific">Diphasiastrum complanatum</name>
    <name type="common">Issler's clubmoss</name>
    <name type="synonym">Lycopodium complanatum</name>
    <dbReference type="NCBI Taxonomy" id="34168"/>
    <lineage>
        <taxon>Eukaryota</taxon>
        <taxon>Viridiplantae</taxon>
        <taxon>Streptophyta</taxon>
        <taxon>Embryophyta</taxon>
        <taxon>Tracheophyta</taxon>
        <taxon>Lycopodiopsida</taxon>
        <taxon>Lycopodiales</taxon>
        <taxon>Lycopodiaceae</taxon>
        <taxon>Lycopodioideae</taxon>
        <taxon>Diphasiastrum</taxon>
    </lineage>
</organism>
<gene>
    <name evidence="1" type="ORF">O6H91_16G055200</name>
</gene>
<sequence>MDCLRRAGYGGCCLKAVARAPFLKDNANSGIGHVRSKNKEYAIVGYPRKLRLFSACFKSKRPSLCTACSSQKSVSLSNRMDGRLFGSENDQLWWDDKCLFHPIVVRDPSASPAPWRMYYYGRDQDSWHCGVTPALISTGCIGMAVSEDGLHWKRFLGPLHKGALMCPSEKRSDSFDCVHVGCSDVLLYNEEWWMFYFGGSLEEVAIRPQESSVRGFRMRTGLTRSRDGIVFKHSMQPILEVGSRGEWDELFVAWARVLPPSNSVKGEDSSQLTHWWMTYSSMEGGTVPSSAIGAAISDNGKTWKKLGKILQKGSSGSWDEAGVGRRHVLQIGGKFVMFYEGVNKLGMHGIGIAISEDGLKWEKDLESGAEPGGPVFVPRRGQDVWDSGTVAAPHVVQLEDGNFRLYYVGSDSLKKATAIGLAISDGHNFRSWKRANAIG</sequence>
<proteinExistence type="predicted"/>